<keyword evidence="1" id="KW-0472">Membrane</keyword>
<feature type="transmembrane region" description="Helical" evidence="1">
    <location>
        <begin position="63"/>
        <end position="80"/>
    </location>
</feature>
<evidence type="ECO:0000313" key="3">
    <source>
        <dbReference type="Proteomes" id="UP000184536"/>
    </source>
</evidence>
<feature type="transmembrane region" description="Helical" evidence="1">
    <location>
        <begin position="37"/>
        <end position="57"/>
    </location>
</feature>
<proteinExistence type="predicted"/>
<dbReference type="Pfam" id="PF16079">
    <property type="entry name" value="Phage_holin_5_2"/>
    <property type="match status" value="1"/>
</dbReference>
<dbReference type="AlphaFoldDB" id="A0A1M6DNX3"/>
<accession>A0A1M6DNX3</accession>
<gene>
    <name evidence="2" type="ORF">SAMN02745975_00515</name>
</gene>
<feature type="transmembrane region" description="Helical" evidence="1">
    <location>
        <begin position="6"/>
        <end position="25"/>
    </location>
</feature>
<dbReference type="STRING" id="1121919.SAMN02745975_00515"/>
<reference evidence="3" key="1">
    <citation type="submission" date="2016-11" db="EMBL/GenBank/DDBJ databases">
        <authorList>
            <person name="Varghese N."/>
            <person name="Submissions S."/>
        </authorList>
    </citation>
    <scope>NUCLEOTIDE SEQUENCE [LARGE SCALE GENOMIC DNA]</scope>
    <source>
        <strain evidence="3">DSM 17957</strain>
    </source>
</reference>
<dbReference type="InterPro" id="IPR032111">
    <property type="entry name" value="Clostridium_phage_holin"/>
</dbReference>
<sequence length="102" mass="11069">MDFSTFIFDQALILIPALYVLGTILKEWDQIKDNWIPAILLIFGVAGALAMMGVTPRSTPEEIVQAVVQGVLVTGAAVYTNQLIKQHQKTIPDDGKDENAGA</sequence>
<name>A0A1M6DNX3_9FIRM</name>
<keyword evidence="3" id="KW-1185">Reference proteome</keyword>
<dbReference type="EMBL" id="FQZV01000006">
    <property type="protein sequence ID" value="SHI74668.1"/>
    <property type="molecule type" value="Genomic_DNA"/>
</dbReference>
<dbReference type="RefSeq" id="WP_110939806.1">
    <property type="nucleotide sequence ID" value="NZ_FQZV01000006.1"/>
</dbReference>
<dbReference type="OrthoDB" id="2884029at2"/>
<keyword evidence="1" id="KW-0812">Transmembrane</keyword>
<organism evidence="2 3">
    <name type="scientific">Geosporobacter subterraneus DSM 17957</name>
    <dbReference type="NCBI Taxonomy" id="1121919"/>
    <lineage>
        <taxon>Bacteria</taxon>
        <taxon>Bacillati</taxon>
        <taxon>Bacillota</taxon>
        <taxon>Clostridia</taxon>
        <taxon>Peptostreptococcales</taxon>
        <taxon>Thermotaleaceae</taxon>
        <taxon>Geosporobacter</taxon>
    </lineage>
</organism>
<keyword evidence="1" id="KW-1133">Transmembrane helix</keyword>
<evidence type="ECO:0000313" key="2">
    <source>
        <dbReference type="EMBL" id="SHI74668.1"/>
    </source>
</evidence>
<protein>
    <submittedName>
        <fullName evidence="2">Phage holin family Hol44, holin superfamily V</fullName>
    </submittedName>
</protein>
<evidence type="ECO:0000256" key="1">
    <source>
        <dbReference type="SAM" id="Phobius"/>
    </source>
</evidence>
<dbReference type="Proteomes" id="UP000184536">
    <property type="component" value="Unassembled WGS sequence"/>
</dbReference>